<gene>
    <name evidence="11" type="ORF">RIMI_LOCUS4779349</name>
</gene>
<keyword evidence="3" id="KW-0809">Transit peptide</keyword>
<comment type="function">
    <text evidence="9">Component of the mitochondrial large ribosomal subunit (mt-LSU). The mitochondrial ribosome (mitoribosome) is a large ribonucleoprotein complex responsible for the synthesis of proteins inside mitochondria.</text>
</comment>
<comment type="subcellular location">
    <subcellularLocation>
        <location evidence="1">Mitochondrion</location>
    </subcellularLocation>
</comment>
<evidence type="ECO:0000313" key="11">
    <source>
        <dbReference type="EMBL" id="CAJ0931609.1"/>
    </source>
</evidence>
<sequence length="446" mass="50176">MDLATDVAAMLVFIKAAEVSQARRKRISALRSIASLRLDESSKGIQIWRSLNQKERWMTICACPEIFCALKTAYFRVPQGGTHAEMLPPPDLTSPYLRRYRKYCLGKDIGPAARSPEPSGSDGNQGKHRVTKRGPALSYPMFTLVTSKDIAESDGNQGKHRVTKRGPALSYPMFTLVTGIVGRWRADGNQGKHRVTKRGPALSYPMFTLVTSEDIAESFNACNQGKHREVIRNMALSGAPAAGVVRLLLTWSLRAEQSLLRVLGVQPFHPALAVQAPVSCPSEKSDEDANVPSFLDSIFWMAAPKSRRTIEVNRCRRRNPNKLLKEKNNIDTCLKCGHLKLKHVLCGFCYEKVRQETHLIRKEIKVVEGGPFKAPTVETVVLYEGEKPHPEDAGKRIIERKSKRPSWSGRITEESRQDYFLRPMECLSYFGKVGRVWFKDQLILKS</sequence>
<evidence type="ECO:0000256" key="3">
    <source>
        <dbReference type="ARBA" id="ARBA00022946"/>
    </source>
</evidence>
<evidence type="ECO:0000256" key="1">
    <source>
        <dbReference type="ARBA" id="ARBA00004173"/>
    </source>
</evidence>
<dbReference type="Pfam" id="PF01783">
    <property type="entry name" value="Ribosomal_L32p"/>
    <property type="match status" value="1"/>
</dbReference>
<keyword evidence="12" id="KW-1185">Reference proteome</keyword>
<dbReference type="InterPro" id="IPR002677">
    <property type="entry name" value="Ribosomal_bL32"/>
</dbReference>
<dbReference type="SUPFAM" id="SSF57829">
    <property type="entry name" value="Zn-binding ribosomal proteins"/>
    <property type="match status" value="1"/>
</dbReference>
<evidence type="ECO:0000256" key="6">
    <source>
        <dbReference type="ARBA" id="ARBA00023274"/>
    </source>
</evidence>
<comment type="similarity">
    <text evidence="2">Belongs to the bacterial ribosomal protein bL32 family.</text>
</comment>
<evidence type="ECO:0000256" key="9">
    <source>
        <dbReference type="ARBA" id="ARBA00045766"/>
    </source>
</evidence>
<dbReference type="InterPro" id="IPR011332">
    <property type="entry name" value="Ribosomal_zn-bd"/>
</dbReference>
<evidence type="ECO:0000256" key="7">
    <source>
        <dbReference type="ARBA" id="ARBA00039935"/>
    </source>
</evidence>
<protein>
    <recommendedName>
        <fullName evidence="7">Large ribosomal subunit protein bL32m</fullName>
    </recommendedName>
    <alternativeName>
        <fullName evidence="8">39S ribosomal protein L32, mitochondrial</fullName>
    </alternativeName>
</protein>
<feature type="region of interest" description="Disordered" evidence="10">
    <location>
        <begin position="109"/>
        <end position="132"/>
    </location>
</feature>
<comment type="caution">
    <text evidence="11">The sequence shown here is derived from an EMBL/GenBank/DDBJ whole genome shotgun (WGS) entry which is preliminary data.</text>
</comment>
<evidence type="ECO:0000256" key="2">
    <source>
        <dbReference type="ARBA" id="ARBA00008560"/>
    </source>
</evidence>
<dbReference type="PANTHER" id="PTHR21026:SF2">
    <property type="entry name" value="LARGE RIBOSOMAL SUBUNIT PROTEIN BL32M"/>
    <property type="match status" value="1"/>
</dbReference>
<organism evidence="11 12">
    <name type="scientific">Ranitomeya imitator</name>
    <name type="common">mimic poison frog</name>
    <dbReference type="NCBI Taxonomy" id="111125"/>
    <lineage>
        <taxon>Eukaryota</taxon>
        <taxon>Metazoa</taxon>
        <taxon>Chordata</taxon>
        <taxon>Craniata</taxon>
        <taxon>Vertebrata</taxon>
        <taxon>Euteleostomi</taxon>
        <taxon>Amphibia</taxon>
        <taxon>Batrachia</taxon>
        <taxon>Anura</taxon>
        <taxon>Neobatrachia</taxon>
        <taxon>Hyloidea</taxon>
        <taxon>Dendrobatidae</taxon>
        <taxon>Dendrobatinae</taxon>
        <taxon>Ranitomeya</taxon>
    </lineage>
</organism>
<keyword evidence="4" id="KW-0689">Ribosomal protein</keyword>
<reference evidence="11" key="1">
    <citation type="submission" date="2023-07" db="EMBL/GenBank/DDBJ databases">
        <authorList>
            <person name="Stuckert A."/>
        </authorList>
    </citation>
    <scope>NUCLEOTIDE SEQUENCE</scope>
</reference>
<accession>A0ABN9L2H8</accession>
<evidence type="ECO:0000256" key="8">
    <source>
        <dbReference type="ARBA" id="ARBA00042577"/>
    </source>
</evidence>
<dbReference type="InterPro" id="IPR051991">
    <property type="entry name" value="Mitoribosomal_protein_bL32"/>
</dbReference>
<dbReference type="Proteomes" id="UP001176940">
    <property type="component" value="Unassembled WGS sequence"/>
</dbReference>
<evidence type="ECO:0000256" key="4">
    <source>
        <dbReference type="ARBA" id="ARBA00022980"/>
    </source>
</evidence>
<evidence type="ECO:0000256" key="5">
    <source>
        <dbReference type="ARBA" id="ARBA00023128"/>
    </source>
</evidence>
<evidence type="ECO:0000256" key="10">
    <source>
        <dbReference type="SAM" id="MobiDB-lite"/>
    </source>
</evidence>
<dbReference type="EMBL" id="CAUEEQ010007855">
    <property type="protein sequence ID" value="CAJ0931609.1"/>
    <property type="molecule type" value="Genomic_DNA"/>
</dbReference>
<keyword evidence="6" id="KW-0687">Ribonucleoprotein</keyword>
<proteinExistence type="inferred from homology"/>
<dbReference type="PANTHER" id="PTHR21026">
    <property type="entry name" value="39S RIBOSOMAL PROTEIN L32, MITOCHONDRIAL"/>
    <property type="match status" value="1"/>
</dbReference>
<evidence type="ECO:0000313" key="12">
    <source>
        <dbReference type="Proteomes" id="UP001176940"/>
    </source>
</evidence>
<keyword evidence="5" id="KW-0496">Mitochondrion</keyword>
<name>A0ABN9L2H8_9NEOB</name>